<evidence type="ECO:0000313" key="3">
    <source>
        <dbReference type="Proteomes" id="UP001403385"/>
    </source>
</evidence>
<dbReference type="PANTHER" id="PTHR48100">
    <property type="entry name" value="BROAD-SPECIFICITY PHOSPHATASE YOR283W-RELATED"/>
    <property type="match status" value="1"/>
</dbReference>
<evidence type="ECO:0000313" key="2">
    <source>
        <dbReference type="EMBL" id="MEN7547086.1"/>
    </source>
</evidence>
<dbReference type="SUPFAM" id="SSF53254">
    <property type="entry name" value="Phosphoglycerate mutase-like"/>
    <property type="match status" value="1"/>
</dbReference>
<dbReference type="EMBL" id="JBDKWZ010000002">
    <property type="protein sequence ID" value="MEN7547086.1"/>
    <property type="molecule type" value="Genomic_DNA"/>
</dbReference>
<dbReference type="GO" id="GO:0009236">
    <property type="term" value="P:cobalamin biosynthetic process"/>
    <property type="evidence" value="ECO:0007669"/>
    <property type="project" value="UniProtKB-UniRule"/>
</dbReference>
<gene>
    <name evidence="2" type="primary">cobC</name>
    <name evidence="2" type="ORF">AAG747_04160</name>
</gene>
<comment type="caution">
    <text evidence="2">The sequence shown here is derived from an EMBL/GenBank/DDBJ whole genome shotgun (WGS) entry which is preliminary data.</text>
</comment>
<proteinExistence type="predicted"/>
<dbReference type="SMART" id="SM00855">
    <property type="entry name" value="PGAM"/>
    <property type="match status" value="1"/>
</dbReference>
<dbReference type="Gene3D" id="3.40.50.1240">
    <property type="entry name" value="Phosphoglycerate mutase-like"/>
    <property type="match status" value="1"/>
</dbReference>
<dbReference type="Proteomes" id="UP001403385">
    <property type="component" value="Unassembled WGS sequence"/>
</dbReference>
<name>A0AAW9S8M1_9BACT</name>
<reference evidence="2 3" key="1">
    <citation type="submission" date="2024-04" db="EMBL/GenBank/DDBJ databases">
        <title>Novel genus in family Flammeovirgaceae.</title>
        <authorList>
            <person name="Nguyen T.H."/>
            <person name="Vuong T.Q."/>
            <person name="Le H."/>
            <person name="Kim S.-G."/>
        </authorList>
    </citation>
    <scope>NUCLEOTIDE SEQUENCE [LARGE SCALE GENOMIC DNA]</scope>
    <source>
        <strain evidence="2 3">JCM 23209</strain>
    </source>
</reference>
<dbReference type="InterPro" id="IPR017578">
    <property type="entry name" value="Ribazole_CobC"/>
</dbReference>
<sequence length="194" mass="22626">MEIYLIRHTTPDIPKGTVYGRLDIPLVNTFEIEVKDILQKLPDALDAVYTSPSQRCKHLADKLYSRKNIIDPRLMEYNFGEWEGLKWENIEETQLQIWMDDFVNQSPPGGENMSEMQQRVLSVWQEILQTKQEQIALVTHGGVIRLLLAHLENVPLERSFERKLNYGALFHIQIQQHSTLQKNEPGNSIRFSQL</sequence>
<organism evidence="2 3">
    <name type="scientific">Rapidithrix thailandica</name>
    <dbReference type="NCBI Taxonomy" id="413964"/>
    <lineage>
        <taxon>Bacteria</taxon>
        <taxon>Pseudomonadati</taxon>
        <taxon>Bacteroidota</taxon>
        <taxon>Cytophagia</taxon>
        <taxon>Cytophagales</taxon>
        <taxon>Flammeovirgaceae</taxon>
        <taxon>Rapidithrix</taxon>
    </lineage>
</organism>
<keyword evidence="3" id="KW-1185">Reference proteome</keyword>
<dbReference type="CDD" id="cd07067">
    <property type="entry name" value="HP_PGM_like"/>
    <property type="match status" value="1"/>
</dbReference>
<protein>
    <recommendedName>
        <fullName evidence="1">Alpha-ribazole phosphatase</fullName>
        <ecNumber evidence="1">3.1.3.73</ecNumber>
    </recommendedName>
</protein>
<accession>A0AAW9S8M1</accession>
<dbReference type="InterPro" id="IPR029033">
    <property type="entry name" value="His_PPase_superfam"/>
</dbReference>
<keyword evidence="2" id="KW-0378">Hydrolase</keyword>
<dbReference type="EC" id="3.1.3.73" evidence="1"/>
<dbReference type="RefSeq" id="WP_346819873.1">
    <property type="nucleotide sequence ID" value="NZ_JBDKWZ010000002.1"/>
</dbReference>
<dbReference type="Pfam" id="PF00300">
    <property type="entry name" value="His_Phos_1"/>
    <property type="match status" value="1"/>
</dbReference>
<dbReference type="PANTHER" id="PTHR48100:SF59">
    <property type="entry name" value="ADENOSYLCOBALAMIN_ALPHA-RIBAZOLE PHOSPHATASE"/>
    <property type="match status" value="1"/>
</dbReference>
<dbReference type="AlphaFoldDB" id="A0AAW9S8M1"/>
<dbReference type="GO" id="GO:0005737">
    <property type="term" value="C:cytoplasm"/>
    <property type="evidence" value="ECO:0007669"/>
    <property type="project" value="TreeGrafter"/>
</dbReference>
<dbReference type="GO" id="GO:0043755">
    <property type="term" value="F:alpha-ribazole phosphatase activity"/>
    <property type="evidence" value="ECO:0007669"/>
    <property type="project" value="UniProtKB-UniRule"/>
</dbReference>
<evidence type="ECO:0000256" key="1">
    <source>
        <dbReference type="NCBIfam" id="TIGR03162"/>
    </source>
</evidence>
<dbReference type="InterPro" id="IPR013078">
    <property type="entry name" value="His_Pase_superF_clade-1"/>
</dbReference>
<dbReference type="NCBIfam" id="TIGR03162">
    <property type="entry name" value="ribazole_cobC"/>
    <property type="match status" value="1"/>
</dbReference>
<dbReference type="InterPro" id="IPR050275">
    <property type="entry name" value="PGM_Phosphatase"/>
</dbReference>